<dbReference type="Proteomes" id="UP001160116">
    <property type="component" value="Unassembled WGS sequence"/>
</dbReference>
<comment type="catalytic activity">
    <reaction evidence="1">
        <text>an N-(ADP-alpha-D-ribosyl)-thymidine in DNA + H2O = a thymidine in DNA + ADP-D-ribose</text>
        <dbReference type="Rhea" id="RHEA:71655"/>
        <dbReference type="Rhea" id="RHEA-COMP:13556"/>
        <dbReference type="Rhea" id="RHEA-COMP:18051"/>
        <dbReference type="ChEBI" id="CHEBI:15377"/>
        <dbReference type="ChEBI" id="CHEBI:57967"/>
        <dbReference type="ChEBI" id="CHEBI:137386"/>
        <dbReference type="ChEBI" id="CHEBI:191199"/>
    </reaction>
    <physiologicalReaction direction="left-to-right" evidence="1">
        <dbReference type="Rhea" id="RHEA:71656"/>
    </physiologicalReaction>
</comment>
<accession>A0AA42MDP2</accession>
<organism evidence="3 4">
    <name type="scientific">Acinetobacter johnsonii</name>
    <dbReference type="NCBI Taxonomy" id="40214"/>
    <lineage>
        <taxon>Bacteria</taxon>
        <taxon>Pseudomonadati</taxon>
        <taxon>Pseudomonadota</taxon>
        <taxon>Gammaproteobacteria</taxon>
        <taxon>Moraxellales</taxon>
        <taxon>Moraxellaceae</taxon>
        <taxon>Acinetobacter</taxon>
    </lineage>
</organism>
<gene>
    <name evidence="3" type="ORF">N5C97_16220</name>
</gene>
<dbReference type="CDD" id="cd02901">
    <property type="entry name" value="Macro_Poa1p-like"/>
    <property type="match status" value="1"/>
</dbReference>
<dbReference type="PROSITE" id="PS51154">
    <property type="entry name" value="MACRO"/>
    <property type="match status" value="1"/>
</dbReference>
<sequence>MTISIHKGDLLSSSDVDAIVNTVNCVGVMGKGIALQFKKRWPDNFKEYQKACKNHQVVIGKMFIHHLGALATPKYIVNFPTKQHWRSPSKISDIKAGLADLIETVNNCGIESIAIPPLGCGNGGLNWDDVYPLIVETFANYPDVDVRIYPPSNQPDATTISENTNTTRPKMTKGRAALLLLLENYREIGYGLSKIETQKLAYFLQESGFDLNLNFVKYEYGPYADQLRHVLERIDGHFIKGVGDGVVASEIRPTDGAVAEANDYITNFFPELKQHITKVNELISGYETLYGLELLSTVHWVIKNENVNTFEEAVEHVHNWNKRKKTMQPNHIKAAWNRLHTYSF</sequence>
<feature type="domain" description="Macro" evidence="2">
    <location>
        <begin position="1"/>
        <end position="157"/>
    </location>
</feature>
<dbReference type="Pfam" id="PF01661">
    <property type="entry name" value="Macro"/>
    <property type="match status" value="1"/>
</dbReference>
<dbReference type="InterPro" id="IPR050892">
    <property type="entry name" value="ADP-ribose_metab_enzymes"/>
</dbReference>
<dbReference type="InterPro" id="IPR002589">
    <property type="entry name" value="Macro_dom"/>
</dbReference>
<evidence type="ECO:0000313" key="3">
    <source>
        <dbReference type="EMBL" id="MDH0827996.1"/>
    </source>
</evidence>
<dbReference type="RefSeq" id="WP_279679434.1">
    <property type="nucleotide sequence ID" value="NZ_JAOCCL010000074.1"/>
</dbReference>
<name>A0AA42MDP2_ACIJO</name>
<dbReference type="GO" id="GO:0140291">
    <property type="term" value="P:peptidyl-glutamate ADP-deribosylation"/>
    <property type="evidence" value="ECO:0007669"/>
    <property type="project" value="TreeGrafter"/>
</dbReference>
<comment type="caution">
    <text evidence="3">The sequence shown here is derived from an EMBL/GenBank/DDBJ whole genome shotgun (WGS) entry which is preliminary data.</text>
</comment>
<dbReference type="Gene3D" id="3.40.220.10">
    <property type="entry name" value="Leucine Aminopeptidase, subunit E, domain 1"/>
    <property type="match status" value="1"/>
</dbReference>
<dbReference type="SMART" id="SM00506">
    <property type="entry name" value="A1pp"/>
    <property type="match status" value="1"/>
</dbReference>
<protein>
    <submittedName>
        <fullName evidence="3">Macro domain-containing protein</fullName>
    </submittedName>
</protein>
<dbReference type="InterPro" id="IPR043472">
    <property type="entry name" value="Macro_dom-like"/>
</dbReference>
<evidence type="ECO:0000256" key="1">
    <source>
        <dbReference type="ARBA" id="ARBA00035885"/>
    </source>
</evidence>
<proteinExistence type="predicted"/>
<dbReference type="EMBL" id="JAOCCL010000074">
    <property type="protein sequence ID" value="MDH0827996.1"/>
    <property type="molecule type" value="Genomic_DNA"/>
</dbReference>
<evidence type="ECO:0000313" key="4">
    <source>
        <dbReference type="Proteomes" id="UP001160116"/>
    </source>
</evidence>
<dbReference type="AlphaFoldDB" id="A0AA42MDP2"/>
<dbReference type="SUPFAM" id="SSF52949">
    <property type="entry name" value="Macro domain-like"/>
    <property type="match status" value="1"/>
</dbReference>
<dbReference type="PANTHER" id="PTHR12521">
    <property type="entry name" value="PROTEIN C6ORF130"/>
    <property type="match status" value="1"/>
</dbReference>
<reference evidence="3" key="1">
    <citation type="submission" date="2022-09" db="EMBL/GenBank/DDBJ databases">
        <title>Intensive care unit water sources are persistently colonized with multi-drug resistant bacteria and are the site of extensive horizontal gene transfer of antibiotic resistance genes.</title>
        <authorList>
            <person name="Diorio-Toth L."/>
        </authorList>
    </citation>
    <scope>NUCLEOTIDE SEQUENCE</scope>
    <source>
        <strain evidence="3">GD03885</strain>
    </source>
</reference>
<dbReference type="PANTHER" id="PTHR12521:SF0">
    <property type="entry name" value="ADP-RIBOSE GLYCOHYDROLASE OARD1"/>
    <property type="match status" value="1"/>
</dbReference>
<evidence type="ECO:0000259" key="2">
    <source>
        <dbReference type="PROSITE" id="PS51154"/>
    </source>
</evidence>